<keyword evidence="4" id="KW-0676">Redox-active center</keyword>
<dbReference type="InterPro" id="IPR013766">
    <property type="entry name" value="Thioredoxin_domain"/>
</dbReference>
<accession>A0A7C5LW92</accession>
<dbReference type="InterPro" id="IPR001853">
    <property type="entry name" value="DSBA-like_thioredoxin_dom"/>
</dbReference>
<evidence type="ECO:0000313" key="6">
    <source>
        <dbReference type="EMBL" id="HHL43830.1"/>
    </source>
</evidence>
<dbReference type="Pfam" id="PF18312">
    <property type="entry name" value="ScsC_N"/>
    <property type="match status" value="1"/>
</dbReference>
<keyword evidence="2" id="KW-0560">Oxidoreductase</keyword>
<dbReference type="Gene3D" id="3.40.30.10">
    <property type="entry name" value="Glutaredoxin"/>
    <property type="match status" value="1"/>
</dbReference>
<gene>
    <name evidence="6" type="ORF">ENJ42_09440</name>
</gene>
<evidence type="ECO:0000256" key="1">
    <source>
        <dbReference type="ARBA" id="ARBA00022729"/>
    </source>
</evidence>
<dbReference type="EMBL" id="DRMJ01000493">
    <property type="protein sequence ID" value="HHL43830.1"/>
    <property type="molecule type" value="Genomic_DNA"/>
</dbReference>
<name>A0A7C5LW92_9PROT</name>
<reference evidence="6" key="1">
    <citation type="journal article" date="2020" name="mSystems">
        <title>Genome- and Community-Level Interaction Insights into Carbon Utilization and Element Cycling Functions of Hydrothermarchaeota in Hydrothermal Sediment.</title>
        <authorList>
            <person name="Zhou Z."/>
            <person name="Liu Y."/>
            <person name="Xu W."/>
            <person name="Pan J."/>
            <person name="Luo Z.H."/>
            <person name="Li M."/>
        </authorList>
    </citation>
    <scope>NUCLEOTIDE SEQUENCE [LARGE SCALE GENOMIC DNA]</scope>
    <source>
        <strain evidence="6">HyVt-485</strain>
    </source>
</reference>
<dbReference type="PROSITE" id="PS00194">
    <property type="entry name" value="THIOREDOXIN_1"/>
    <property type="match status" value="1"/>
</dbReference>
<evidence type="ECO:0000256" key="4">
    <source>
        <dbReference type="ARBA" id="ARBA00023284"/>
    </source>
</evidence>
<dbReference type="PANTHER" id="PTHR13887:SF14">
    <property type="entry name" value="DISULFIDE BOND FORMATION PROTEIN D"/>
    <property type="match status" value="1"/>
</dbReference>
<feature type="domain" description="Thioredoxin" evidence="5">
    <location>
        <begin position="66"/>
        <end position="253"/>
    </location>
</feature>
<evidence type="ECO:0000259" key="5">
    <source>
        <dbReference type="PROSITE" id="PS51352"/>
    </source>
</evidence>
<dbReference type="Pfam" id="PF01323">
    <property type="entry name" value="DSBA"/>
    <property type="match status" value="1"/>
</dbReference>
<dbReference type="InterPro" id="IPR036249">
    <property type="entry name" value="Thioredoxin-like_sf"/>
</dbReference>
<dbReference type="PANTHER" id="PTHR13887">
    <property type="entry name" value="GLUTATHIONE S-TRANSFERASE KAPPA"/>
    <property type="match status" value="1"/>
</dbReference>
<evidence type="ECO:0000256" key="2">
    <source>
        <dbReference type="ARBA" id="ARBA00023002"/>
    </source>
</evidence>
<dbReference type="PROSITE" id="PS51257">
    <property type="entry name" value="PROKAR_LIPOPROTEIN"/>
    <property type="match status" value="1"/>
</dbReference>
<dbReference type="InterPro" id="IPR041205">
    <property type="entry name" value="ScsC_N"/>
</dbReference>
<dbReference type="InterPro" id="IPR017937">
    <property type="entry name" value="Thioredoxin_CS"/>
</dbReference>
<organism evidence="6">
    <name type="scientific">Hellea balneolensis</name>
    <dbReference type="NCBI Taxonomy" id="287478"/>
    <lineage>
        <taxon>Bacteria</taxon>
        <taxon>Pseudomonadati</taxon>
        <taxon>Pseudomonadota</taxon>
        <taxon>Alphaproteobacteria</taxon>
        <taxon>Maricaulales</taxon>
        <taxon>Robiginitomaculaceae</taxon>
        <taxon>Hellea</taxon>
    </lineage>
</organism>
<comment type="caution">
    <text evidence="6">The sequence shown here is derived from an EMBL/GenBank/DDBJ whole genome shotgun (WGS) entry which is preliminary data.</text>
</comment>
<dbReference type="GO" id="GO:0015036">
    <property type="term" value="F:disulfide oxidoreductase activity"/>
    <property type="evidence" value="ECO:0007669"/>
    <property type="project" value="UniProtKB-ARBA"/>
</dbReference>
<evidence type="ECO:0000256" key="3">
    <source>
        <dbReference type="ARBA" id="ARBA00023157"/>
    </source>
</evidence>
<dbReference type="AlphaFoldDB" id="A0A7C5LW92"/>
<dbReference type="Proteomes" id="UP000885830">
    <property type="component" value="Unassembled WGS sequence"/>
</dbReference>
<proteinExistence type="predicted"/>
<sequence length="254" mass="28606">MKLSKLETQTMKYLKTSALLGTALLFSAIVGCTNAGADSGKMSKAEVEKIVKEYLLENPEIIREAMIILDEREERAQIVAVKDELHNDKRDYSYGPKNAKVTIVEFFDYNCPYCKQSTDWLQNVMKEYPKDVRVVFKELPILDRRTQTSRNAAKAALAAGRQGKYNEMHLAMMDGNNLSQKYINSSALKLGLDMAKFKKDMSDEALDEQLEDGMYLASRIPGLTGTPFFVINEKFMASGDKQALNAMLQEALSE</sequence>
<keyword evidence="1" id="KW-0732">Signal</keyword>
<dbReference type="PROSITE" id="PS51352">
    <property type="entry name" value="THIOREDOXIN_2"/>
    <property type="match status" value="1"/>
</dbReference>
<protein>
    <submittedName>
        <fullName evidence="6">Disulfide bond formation protein DsbA</fullName>
    </submittedName>
</protein>
<dbReference type="SUPFAM" id="SSF52833">
    <property type="entry name" value="Thioredoxin-like"/>
    <property type="match status" value="1"/>
</dbReference>
<keyword evidence="3" id="KW-1015">Disulfide bond</keyword>